<organism evidence="4 5">
    <name type="scientific">Nocardia vinacea</name>
    <dbReference type="NCBI Taxonomy" id="96468"/>
    <lineage>
        <taxon>Bacteria</taxon>
        <taxon>Bacillati</taxon>
        <taxon>Actinomycetota</taxon>
        <taxon>Actinomycetes</taxon>
        <taxon>Mycobacteriales</taxon>
        <taxon>Nocardiaceae</taxon>
        <taxon>Nocardia</taxon>
    </lineage>
</organism>
<dbReference type="Pfam" id="PF02604">
    <property type="entry name" value="PhdYeFM_antitox"/>
    <property type="match status" value="1"/>
</dbReference>
<dbReference type="InterPro" id="IPR006442">
    <property type="entry name" value="Antitoxin_Phd/YefM"/>
</dbReference>
<keyword evidence="5" id="KW-1185">Reference proteome</keyword>
<accession>A0ABZ1Z0U5</accession>
<dbReference type="PANTHER" id="PTHR35377">
    <property type="entry name" value="ANTITOXIN VAPB49-RELATED-RELATED"/>
    <property type="match status" value="1"/>
</dbReference>
<dbReference type="SUPFAM" id="SSF143120">
    <property type="entry name" value="YefM-like"/>
    <property type="match status" value="1"/>
</dbReference>
<dbReference type="InterPro" id="IPR051416">
    <property type="entry name" value="phD-YefM_TA_antitoxins"/>
</dbReference>
<dbReference type="EMBL" id="CP109441">
    <property type="protein sequence ID" value="WUV49134.1"/>
    <property type="molecule type" value="Genomic_DNA"/>
</dbReference>
<gene>
    <name evidence="4" type="ORF">OG563_13590</name>
</gene>
<dbReference type="InterPro" id="IPR036165">
    <property type="entry name" value="YefM-like_sf"/>
</dbReference>
<dbReference type="Gene3D" id="3.40.1620.10">
    <property type="entry name" value="YefM-like domain"/>
    <property type="match status" value="1"/>
</dbReference>
<dbReference type="Proteomes" id="UP001432062">
    <property type="component" value="Chromosome"/>
</dbReference>
<dbReference type="RefSeq" id="WP_327093929.1">
    <property type="nucleotide sequence ID" value="NZ_CP109149.1"/>
</dbReference>
<sequence>MRESCVDVGIRELRDNLSRHLADVRSGHTVTVTDHGRPVARIVPVGRPTRLEQLRAEGRVQPARKKKQPAPEPIRAEGMVTELIEEQRR</sequence>
<dbReference type="PANTHER" id="PTHR35377:SF5">
    <property type="entry name" value="ANTITOXIN VAPB46"/>
    <property type="match status" value="1"/>
</dbReference>
<evidence type="ECO:0000256" key="2">
    <source>
        <dbReference type="RuleBase" id="RU362080"/>
    </source>
</evidence>
<evidence type="ECO:0000256" key="3">
    <source>
        <dbReference type="SAM" id="MobiDB-lite"/>
    </source>
</evidence>
<protein>
    <recommendedName>
        <fullName evidence="2">Antitoxin</fullName>
    </recommendedName>
</protein>
<comment type="function">
    <text evidence="2">Antitoxin component of a type II toxin-antitoxin (TA) system.</text>
</comment>
<feature type="region of interest" description="Disordered" evidence="3">
    <location>
        <begin position="58"/>
        <end position="89"/>
    </location>
</feature>
<reference evidence="4" key="1">
    <citation type="submission" date="2022-10" db="EMBL/GenBank/DDBJ databases">
        <title>The complete genomes of actinobacterial strains from the NBC collection.</title>
        <authorList>
            <person name="Joergensen T.S."/>
            <person name="Alvarez Arevalo M."/>
            <person name="Sterndorff E.B."/>
            <person name="Faurdal D."/>
            <person name="Vuksanovic O."/>
            <person name="Mourched A.-S."/>
            <person name="Charusanti P."/>
            <person name="Shaw S."/>
            <person name="Blin K."/>
            <person name="Weber T."/>
        </authorList>
    </citation>
    <scope>NUCLEOTIDE SEQUENCE</scope>
    <source>
        <strain evidence="4">NBC_01482</strain>
    </source>
</reference>
<evidence type="ECO:0000313" key="5">
    <source>
        <dbReference type="Proteomes" id="UP001432062"/>
    </source>
</evidence>
<proteinExistence type="inferred from homology"/>
<evidence type="ECO:0000313" key="4">
    <source>
        <dbReference type="EMBL" id="WUV49134.1"/>
    </source>
</evidence>
<comment type="similarity">
    <text evidence="1 2">Belongs to the phD/YefM antitoxin family.</text>
</comment>
<evidence type="ECO:0000256" key="1">
    <source>
        <dbReference type="ARBA" id="ARBA00009981"/>
    </source>
</evidence>
<dbReference type="NCBIfam" id="TIGR01552">
    <property type="entry name" value="phd_fam"/>
    <property type="match status" value="1"/>
</dbReference>
<name>A0ABZ1Z0U5_9NOCA</name>